<protein>
    <recommendedName>
        <fullName evidence="3">DUF488 domain-containing protein</fullName>
    </recommendedName>
</protein>
<dbReference type="EMBL" id="CP009961">
    <property type="protein sequence ID" value="AKG38697.1"/>
    <property type="molecule type" value="Genomic_DNA"/>
</dbReference>
<sequence>MAWRHAGGIQEGGYESYMETEEYRRGLSRLEEIARSHIVAVLCAERLWFRCHRRFIAESLVRDGFKILHIVEKGVVYEHWRRV</sequence>
<name>A0A0F7FID4_9CREN</name>
<evidence type="ECO:0000313" key="2">
    <source>
        <dbReference type="Proteomes" id="UP000067434"/>
    </source>
</evidence>
<evidence type="ECO:0000313" key="1">
    <source>
        <dbReference type="EMBL" id="AKG38697.1"/>
    </source>
</evidence>
<reference evidence="1 2" key="1">
    <citation type="journal article" date="2015" name="Stand. Genomic Sci.">
        <title>Complete genome sequence of and proposal of Thermofilum uzonense sp. nov. a novel hyperthermophilic crenarchaeon and emended description of the genus Thermofilum.</title>
        <authorList>
            <person name="Toshchakov S.V."/>
            <person name="Korzhenkov A.A."/>
            <person name="Samarov N.I."/>
            <person name="Mazunin I.O."/>
            <person name="Mozhey O.I."/>
            <person name="Shmyr I.S."/>
            <person name="Derbikova K.S."/>
            <person name="Taranov E.A."/>
            <person name="Dominova I.N."/>
            <person name="Bonch-Osmolovskaya E.A."/>
            <person name="Patrushev M.V."/>
            <person name="Podosokorskaya O.A."/>
            <person name="Kublanov I.V."/>
        </authorList>
    </citation>
    <scope>NUCLEOTIDE SEQUENCE [LARGE SCALE GENOMIC DNA]</scope>
    <source>
        <strain evidence="1 2">1807-2</strain>
    </source>
</reference>
<proteinExistence type="predicted"/>
<dbReference type="Pfam" id="PF04343">
    <property type="entry name" value="DUF488"/>
    <property type="match status" value="1"/>
</dbReference>
<dbReference type="PATRIC" id="fig|1550241.5.peg.969"/>
<dbReference type="InterPro" id="IPR007438">
    <property type="entry name" value="DUF488"/>
</dbReference>
<dbReference type="PANTHER" id="PTHR39337:SF1">
    <property type="entry name" value="BLR5642 PROTEIN"/>
    <property type="match status" value="1"/>
</dbReference>
<dbReference type="Proteomes" id="UP000067434">
    <property type="component" value="Chromosome"/>
</dbReference>
<organism evidence="1 2">
    <name type="scientific">Infirmifilum uzonense</name>
    <dbReference type="NCBI Taxonomy" id="1550241"/>
    <lineage>
        <taxon>Archaea</taxon>
        <taxon>Thermoproteota</taxon>
        <taxon>Thermoprotei</taxon>
        <taxon>Thermofilales</taxon>
        <taxon>Thermofilaceae</taxon>
        <taxon>Infirmifilum</taxon>
    </lineage>
</organism>
<evidence type="ECO:0008006" key="3">
    <source>
        <dbReference type="Google" id="ProtNLM"/>
    </source>
</evidence>
<dbReference type="STRING" id="1550241.MA03_04575"/>
<dbReference type="OrthoDB" id="28572at2157"/>
<keyword evidence="2" id="KW-1185">Reference proteome</keyword>
<gene>
    <name evidence="1" type="ORF">MA03_04575</name>
</gene>
<dbReference type="PANTHER" id="PTHR39337">
    <property type="entry name" value="BLR5642 PROTEIN"/>
    <property type="match status" value="1"/>
</dbReference>
<accession>A0A0F7FID4</accession>
<dbReference type="KEGG" id="thf:MA03_04575"/>
<dbReference type="HOGENOM" id="CLU_2534859_0_0_2"/>
<dbReference type="AlphaFoldDB" id="A0A0F7FID4"/>